<name>A0A2S6I8R6_9BACT</name>
<dbReference type="SUPFAM" id="SSF53474">
    <property type="entry name" value="alpha/beta-Hydrolases"/>
    <property type="match status" value="1"/>
</dbReference>
<dbReference type="Pfam" id="PF06452">
    <property type="entry name" value="CBM9_1"/>
    <property type="match status" value="1"/>
</dbReference>
<dbReference type="Pfam" id="PF17957">
    <property type="entry name" value="Big_7"/>
    <property type="match status" value="1"/>
</dbReference>
<dbReference type="InterPro" id="IPR010502">
    <property type="entry name" value="Carb-bd_dom_fam9"/>
</dbReference>
<gene>
    <name evidence="7" type="ORF">CLV84_0856</name>
</gene>
<keyword evidence="1" id="KW-0719">Serine esterase</keyword>
<dbReference type="Gene3D" id="2.60.40.10">
    <property type="entry name" value="Immunoglobulins"/>
    <property type="match status" value="1"/>
</dbReference>
<dbReference type="SUPFAM" id="SSF49344">
    <property type="entry name" value="CBD9-like"/>
    <property type="match status" value="1"/>
</dbReference>
<feature type="domain" description="Secretion system C-terminal sorting" evidence="5">
    <location>
        <begin position="715"/>
        <end position="774"/>
    </location>
</feature>
<evidence type="ECO:0000259" key="6">
    <source>
        <dbReference type="Pfam" id="PF22244"/>
    </source>
</evidence>
<sequence length="781" mass="85607">MQHNFLLFFCLFLGGLLSAQIPYVYDQENSGVECDAPPLPDPENLTNYPLLPDPFAFSDGSGRVEDFADWECRRNEIGAEIAAYEIGPKPAAPADITATYTNDTLRVAITENGETLTLTSRVTMPEGDGPFPVVIGMNNATGSLPGELFDGVIQIPFRHNQVVTYSQTSDRVPGDPYYRLYPELTEVGNYSAWAWGVSRLLDGIEIVQEALNADLDHVAVTGCSYAGKMALFSGAYDERIALTIVQESGGGGINAWRVSETIGNVEKIDNTNYSWFMRSMQTNFAGQPGLLPHDHHELMAMVLPRALLVLGNPDYEWLGDESGYVASRAVEEVYRTFGIEDRFGFSFRADHPHCQLPAESYPEVQAFVDKFLFEDGDADTNVRYHEFYGTNYRRWIADWAAPADPNAPVVALTGPEDGGVYETPATLTFTASVQDADNNMAAVLFMNNNDTLSVDSLAPYEFVWETGTVGTYRVYATAVDSAGLIGYSNEVSVTLRAPVAAVYRTAEVPTVDGVTDEIWSNDSILAFEATNELVGTDIAADDLSGTIRMIWDADNLYFLAEIIDDTLVNDSPNTYEDDNVELYFDVDNSKGANYDDNDVQLSFAWNDGTTIGTIPGDFDTEGIVYAVSDTDFGYLVEGMIPWTVLGGTPSDSMMVGFDFMINDDDLGGGRDGKLSWNATADQAWTNPGLFGTVMLVGTSMLSDVMTLDGRTITAFPNPTSDRLNIRGIDTTFDYEVFDAGGRLQARGTASQAIATDRLATGVYFLRIRVDGEALQTRFVKR</sequence>
<dbReference type="InterPro" id="IPR026444">
    <property type="entry name" value="Secre_tail"/>
</dbReference>
<dbReference type="NCBIfam" id="TIGR04183">
    <property type="entry name" value="Por_Secre_tail"/>
    <property type="match status" value="1"/>
</dbReference>
<dbReference type="OrthoDB" id="9809261at2"/>
<evidence type="ECO:0000256" key="3">
    <source>
        <dbReference type="ARBA" id="ARBA00022801"/>
    </source>
</evidence>
<evidence type="ECO:0000256" key="1">
    <source>
        <dbReference type="ARBA" id="ARBA00022487"/>
    </source>
</evidence>
<feature type="domain" description="Carbohydrate-binding" evidence="4">
    <location>
        <begin position="511"/>
        <end position="697"/>
    </location>
</feature>
<dbReference type="EMBL" id="PTJC01000005">
    <property type="protein sequence ID" value="PPK87897.1"/>
    <property type="molecule type" value="Genomic_DNA"/>
</dbReference>
<keyword evidence="2" id="KW-0732">Signal</keyword>
<keyword evidence="8" id="KW-1185">Reference proteome</keyword>
<dbReference type="InterPro" id="IPR054579">
    <property type="entry name" value="GCE-like_dom"/>
</dbReference>
<protein>
    <submittedName>
        <fullName evidence="7">Putative secreted protein (Por secretion system target)</fullName>
    </submittedName>
</protein>
<dbReference type="Proteomes" id="UP000237662">
    <property type="component" value="Unassembled WGS sequence"/>
</dbReference>
<evidence type="ECO:0000256" key="2">
    <source>
        <dbReference type="ARBA" id="ARBA00022729"/>
    </source>
</evidence>
<proteinExistence type="predicted"/>
<dbReference type="InterPro" id="IPR029058">
    <property type="entry name" value="AB_hydrolase_fold"/>
</dbReference>
<dbReference type="RefSeq" id="WP_104418476.1">
    <property type="nucleotide sequence ID" value="NZ_PTJC01000005.1"/>
</dbReference>
<dbReference type="GO" id="GO:0052689">
    <property type="term" value="F:carboxylic ester hydrolase activity"/>
    <property type="evidence" value="ECO:0007669"/>
    <property type="project" value="UniProtKB-KW"/>
</dbReference>
<dbReference type="GO" id="GO:0016052">
    <property type="term" value="P:carbohydrate catabolic process"/>
    <property type="evidence" value="ECO:0007669"/>
    <property type="project" value="InterPro"/>
</dbReference>
<dbReference type="Gene3D" id="2.60.40.1190">
    <property type="match status" value="1"/>
</dbReference>
<evidence type="ECO:0000313" key="8">
    <source>
        <dbReference type="Proteomes" id="UP000237662"/>
    </source>
</evidence>
<organism evidence="7 8">
    <name type="scientific">Neolewinella xylanilytica</name>
    <dbReference type="NCBI Taxonomy" id="1514080"/>
    <lineage>
        <taxon>Bacteria</taxon>
        <taxon>Pseudomonadati</taxon>
        <taxon>Bacteroidota</taxon>
        <taxon>Saprospiria</taxon>
        <taxon>Saprospirales</taxon>
        <taxon>Lewinellaceae</taxon>
        <taxon>Neolewinella</taxon>
    </lineage>
</organism>
<dbReference type="GO" id="GO:0030246">
    <property type="term" value="F:carbohydrate binding"/>
    <property type="evidence" value="ECO:0007669"/>
    <property type="project" value="InterPro"/>
</dbReference>
<dbReference type="InterPro" id="IPR013783">
    <property type="entry name" value="Ig-like_fold"/>
</dbReference>
<feature type="domain" description="4-O-methyl-glucuronoyl methylesterase-like" evidence="6">
    <location>
        <begin position="107"/>
        <end position="338"/>
    </location>
</feature>
<dbReference type="GO" id="GO:0004553">
    <property type="term" value="F:hydrolase activity, hydrolyzing O-glycosyl compounds"/>
    <property type="evidence" value="ECO:0007669"/>
    <property type="project" value="InterPro"/>
</dbReference>
<reference evidence="7 8" key="1">
    <citation type="submission" date="2018-02" db="EMBL/GenBank/DDBJ databases">
        <title>Genomic Encyclopedia of Archaeal and Bacterial Type Strains, Phase II (KMG-II): from individual species to whole genera.</title>
        <authorList>
            <person name="Goeker M."/>
        </authorList>
    </citation>
    <scope>NUCLEOTIDE SEQUENCE [LARGE SCALE GENOMIC DNA]</scope>
    <source>
        <strain evidence="7 8">DSM 29526</strain>
    </source>
</reference>
<keyword evidence="3" id="KW-0378">Hydrolase</keyword>
<dbReference type="Gene3D" id="3.40.50.1820">
    <property type="entry name" value="alpha/beta hydrolase"/>
    <property type="match status" value="1"/>
</dbReference>
<dbReference type="AlphaFoldDB" id="A0A2S6I8R6"/>
<accession>A0A2S6I8R6</accession>
<dbReference type="CDD" id="cd09619">
    <property type="entry name" value="CBM9_like_4"/>
    <property type="match status" value="1"/>
</dbReference>
<dbReference type="Pfam" id="PF22244">
    <property type="entry name" value="GCE_fung"/>
    <property type="match status" value="1"/>
</dbReference>
<comment type="caution">
    <text evidence="7">The sequence shown here is derived from an EMBL/GenBank/DDBJ whole genome shotgun (WGS) entry which is preliminary data.</text>
</comment>
<evidence type="ECO:0000259" key="5">
    <source>
        <dbReference type="Pfam" id="PF18962"/>
    </source>
</evidence>
<evidence type="ECO:0000259" key="4">
    <source>
        <dbReference type="Pfam" id="PF06452"/>
    </source>
</evidence>
<evidence type="ECO:0000313" key="7">
    <source>
        <dbReference type="EMBL" id="PPK87897.1"/>
    </source>
</evidence>
<dbReference type="Pfam" id="PF18962">
    <property type="entry name" value="Por_Secre_tail"/>
    <property type="match status" value="1"/>
</dbReference>